<accession>A0ABR8A3K9</accession>
<reference evidence="2 3" key="1">
    <citation type="journal article" date="2020" name="ISME J.">
        <title>Comparative genomics reveals insights into cyanobacterial evolution and habitat adaptation.</title>
        <authorList>
            <person name="Chen M.Y."/>
            <person name="Teng W.K."/>
            <person name="Zhao L."/>
            <person name="Hu C.X."/>
            <person name="Zhou Y.K."/>
            <person name="Han B.P."/>
            <person name="Song L.R."/>
            <person name="Shu W.S."/>
        </authorList>
    </citation>
    <scope>NUCLEOTIDE SEQUENCE [LARGE SCALE GENOMIC DNA]</scope>
    <source>
        <strain evidence="2 3">FACHB-723</strain>
    </source>
</reference>
<dbReference type="InterPro" id="IPR042298">
    <property type="entry name" value="P-CP_red_C"/>
</dbReference>
<comment type="caution">
    <text evidence="2">The sequence shown here is derived from an EMBL/GenBank/DDBJ whole genome shotgun (WGS) entry which is preliminary data.</text>
</comment>
<dbReference type="RefSeq" id="WP_190404767.1">
    <property type="nucleotide sequence ID" value="NZ_JACJQB010000064.1"/>
</dbReference>
<dbReference type="Pfam" id="PF08369">
    <property type="entry name" value="PCP_red"/>
    <property type="match status" value="1"/>
</dbReference>
<proteinExistence type="predicted"/>
<evidence type="ECO:0000259" key="1">
    <source>
        <dbReference type="Pfam" id="PF08369"/>
    </source>
</evidence>
<dbReference type="Proteomes" id="UP000642094">
    <property type="component" value="Unassembled WGS sequence"/>
</dbReference>
<protein>
    <submittedName>
        <fullName evidence="2">PCP reductase family protein</fullName>
    </submittedName>
</protein>
<evidence type="ECO:0000313" key="3">
    <source>
        <dbReference type="Proteomes" id="UP000642094"/>
    </source>
</evidence>
<dbReference type="EMBL" id="JACJQB010000064">
    <property type="protein sequence ID" value="MBD2189957.1"/>
    <property type="molecule type" value="Genomic_DNA"/>
</dbReference>
<feature type="domain" description="Light-independent protochlorophyllide reductase subunit B-like C-terminal" evidence="1">
    <location>
        <begin position="7"/>
        <end position="51"/>
    </location>
</feature>
<organism evidence="2 3">
    <name type="scientific">Pseudanabaena mucicola FACHB-723</name>
    <dbReference type="NCBI Taxonomy" id="2692860"/>
    <lineage>
        <taxon>Bacteria</taxon>
        <taxon>Bacillati</taxon>
        <taxon>Cyanobacteriota</taxon>
        <taxon>Cyanophyceae</taxon>
        <taxon>Pseudanabaenales</taxon>
        <taxon>Pseudanabaenaceae</taxon>
        <taxon>Pseudanabaena</taxon>
    </lineage>
</organism>
<sequence>MSDKITWTAEAEAKLKDIPFFVRPFARKKIEKYAQENSFSPITVEVYDQAKKIFNKKFDQMN</sequence>
<name>A0ABR8A3K9_9CYAN</name>
<keyword evidence="3" id="KW-1185">Reference proteome</keyword>
<evidence type="ECO:0000313" key="2">
    <source>
        <dbReference type="EMBL" id="MBD2189957.1"/>
    </source>
</evidence>
<dbReference type="InterPro" id="IPR013580">
    <property type="entry name" value="LI-POR_suB-like_C"/>
</dbReference>
<gene>
    <name evidence="2" type="ORF">H6F41_17670</name>
</gene>
<dbReference type="Gene3D" id="1.10.8.550">
    <property type="entry name" value="Proto-chlorophyllide reductase 57 kD subunit B"/>
    <property type="match status" value="1"/>
</dbReference>